<dbReference type="EMBL" id="KB468124">
    <property type="protein sequence ID" value="PCH42379.1"/>
    <property type="molecule type" value="Genomic_DNA"/>
</dbReference>
<name>A0A2H3JTZ8_WOLCO</name>
<feature type="region of interest" description="Disordered" evidence="1">
    <location>
        <begin position="85"/>
        <end position="133"/>
    </location>
</feature>
<accession>A0A2H3JTZ8</accession>
<evidence type="ECO:0000313" key="3">
    <source>
        <dbReference type="Proteomes" id="UP000218811"/>
    </source>
</evidence>
<feature type="compositionally biased region" description="Basic and acidic residues" evidence="1">
    <location>
        <begin position="85"/>
        <end position="101"/>
    </location>
</feature>
<sequence length="455" mass="50832">MVKPSSFLPKGARQPASGDKPSKLPACRIPRRVGLSTPVKGGAIAQPRPRCTRAGFEDILYKHWDVKGDLNREHIMVCQVEDQHDSSDMYGDGKSDDEQNDKACATSKTILSRRQRSNSDSSTESSELQAQTPCSVEDAIWADSAAIKSVDALVGRVATTKAEEIVDTRKEHGPVRQLAQWMQTPGTDGHVIQSERTDAHTRLLDSVLAEVALSQDVDTKAKAYSRLLDDLVADIEVALKIGTGHLKTKAHADLLETVIVEIEVTQYAASTLDVINAIVVEPFSEGVDVSKTTDVHWHLNVAQDENLLKYAVTDEHSSGPMADRWALDTEGDEYLNQNRRPLVRRVEDDKDPWATRWILDTRGDELLSGRNVRTDEQVSNECWASRWTLDTAGDEHVGRRPIVRAVECEEDRWATRWFLPRTEDDEVIPKDVAKLRSMAIRNCVRLGVPICFYAF</sequence>
<dbReference type="AlphaFoldDB" id="A0A2H3JTZ8"/>
<feature type="region of interest" description="Disordered" evidence="1">
    <location>
        <begin position="1"/>
        <end position="26"/>
    </location>
</feature>
<proteinExistence type="predicted"/>
<protein>
    <submittedName>
        <fullName evidence="2">Uncharacterized protein</fullName>
    </submittedName>
</protein>
<evidence type="ECO:0000256" key="1">
    <source>
        <dbReference type="SAM" id="MobiDB-lite"/>
    </source>
</evidence>
<gene>
    <name evidence="2" type="ORF">WOLCODRAFT_17679</name>
</gene>
<reference evidence="2 3" key="1">
    <citation type="journal article" date="2012" name="Science">
        <title>The Paleozoic origin of enzymatic lignin decomposition reconstructed from 31 fungal genomes.</title>
        <authorList>
            <person name="Floudas D."/>
            <person name="Binder M."/>
            <person name="Riley R."/>
            <person name="Barry K."/>
            <person name="Blanchette R.A."/>
            <person name="Henrissat B."/>
            <person name="Martinez A.T."/>
            <person name="Otillar R."/>
            <person name="Spatafora J.W."/>
            <person name="Yadav J.S."/>
            <person name="Aerts A."/>
            <person name="Benoit I."/>
            <person name="Boyd A."/>
            <person name="Carlson A."/>
            <person name="Copeland A."/>
            <person name="Coutinho P.M."/>
            <person name="de Vries R.P."/>
            <person name="Ferreira P."/>
            <person name="Findley K."/>
            <person name="Foster B."/>
            <person name="Gaskell J."/>
            <person name="Glotzer D."/>
            <person name="Gorecki P."/>
            <person name="Heitman J."/>
            <person name="Hesse C."/>
            <person name="Hori C."/>
            <person name="Igarashi K."/>
            <person name="Jurgens J.A."/>
            <person name="Kallen N."/>
            <person name="Kersten P."/>
            <person name="Kohler A."/>
            <person name="Kuees U."/>
            <person name="Kumar T.K.A."/>
            <person name="Kuo A."/>
            <person name="LaButti K."/>
            <person name="Larrondo L.F."/>
            <person name="Lindquist E."/>
            <person name="Ling A."/>
            <person name="Lombard V."/>
            <person name="Lucas S."/>
            <person name="Lundell T."/>
            <person name="Martin R."/>
            <person name="McLaughlin D.J."/>
            <person name="Morgenstern I."/>
            <person name="Morin E."/>
            <person name="Murat C."/>
            <person name="Nagy L.G."/>
            <person name="Nolan M."/>
            <person name="Ohm R.A."/>
            <person name="Patyshakuliyeva A."/>
            <person name="Rokas A."/>
            <person name="Ruiz-Duenas F.J."/>
            <person name="Sabat G."/>
            <person name="Salamov A."/>
            <person name="Samejima M."/>
            <person name="Schmutz J."/>
            <person name="Slot J.C."/>
            <person name="St John F."/>
            <person name="Stenlid J."/>
            <person name="Sun H."/>
            <person name="Sun S."/>
            <person name="Syed K."/>
            <person name="Tsang A."/>
            <person name="Wiebenga A."/>
            <person name="Young D."/>
            <person name="Pisabarro A."/>
            <person name="Eastwood D.C."/>
            <person name="Martin F."/>
            <person name="Cullen D."/>
            <person name="Grigoriev I.V."/>
            <person name="Hibbett D.S."/>
        </authorList>
    </citation>
    <scope>NUCLEOTIDE SEQUENCE [LARGE SCALE GENOMIC DNA]</scope>
    <source>
        <strain evidence="2 3">MD-104</strain>
    </source>
</reference>
<keyword evidence="3" id="KW-1185">Reference proteome</keyword>
<organism evidence="2 3">
    <name type="scientific">Wolfiporia cocos (strain MD-104)</name>
    <name type="common">Brown rot fungus</name>
    <dbReference type="NCBI Taxonomy" id="742152"/>
    <lineage>
        <taxon>Eukaryota</taxon>
        <taxon>Fungi</taxon>
        <taxon>Dikarya</taxon>
        <taxon>Basidiomycota</taxon>
        <taxon>Agaricomycotina</taxon>
        <taxon>Agaricomycetes</taxon>
        <taxon>Polyporales</taxon>
        <taxon>Phaeolaceae</taxon>
        <taxon>Wolfiporia</taxon>
    </lineage>
</organism>
<dbReference type="Proteomes" id="UP000218811">
    <property type="component" value="Unassembled WGS sequence"/>
</dbReference>
<evidence type="ECO:0000313" key="2">
    <source>
        <dbReference type="EMBL" id="PCH42379.1"/>
    </source>
</evidence>